<sequence>MELTVEQRAMAIQSHMLTLRLELTEALRGEKYLPWANCPACGKGLKPVEIIRGFKDDPNDFTTECPKCKHRFKANLRHYIRGDYAELPFYCASQVLAQLQPLVAVSIDEFKKKHPAIYYSAVVHHGTVRNAFQKIGIPYAFDETFDWKEKVKPFLGQLPDTIIAEVAGVCAATVRKFRKGRQIAACTRADMLENAVV</sequence>
<comment type="caution">
    <text evidence="1">The sequence shown here is derived from an EMBL/GenBank/DDBJ whole genome shotgun (WGS) entry which is preliminary data.</text>
</comment>
<protein>
    <submittedName>
        <fullName evidence="1">Uncharacterized protein</fullName>
    </submittedName>
</protein>
<dbReference type="Proteomes" id="UP000178774">
    <property type="component" value="Unassembled WGS sequence"/>
</dbReference>
<evidence type="ECO:0000313" key="1">
    <source>
        <dbReference type="EMBL" id="OGZ66254.1"/>
    </source>
</evidence>
<organism evidence="1 2">
    <name type="scientific">Candidatus Staskawiczbacteria bacterium RIFCSPHIGHO2_01_FULL_41_41</name>
    <dbReference type="NCBI Taxonomy" id="1802203"/>
    <lineage>
        <taxon>Bacteria</taxon>
        <taxon>Candidatus Staskawicziibacteriota</taxon>
    </lineage>
</organism>
<name>A0A1G2HUQ9_9BACT</name>
<dbReference type="EMBL" id="MHOP01000007">
    <property type="protein sequence ID" value="OGZ66254.1"/>
    <property type="molecule type" value="Genomic_DNA"/>
</dbReference>
<evidence type="ECO:0000313" key="2">
    <source>
        <dbReference type="Proteomes" id="UP000178774"/>
    </source>
</evidence>
<reference evidence="1 2" key="1">
    <citation type="journal article" date="2016" name="Nat. Commun.">
        <title>Thousands of microbial genomes shed light on interconnected biogeochemical processes in an aquifer system.</title>
        <authorList>
            <person name="Anantharaman K."/>
            <person name="Brown C.T."/>
            <person name="Hug L.A."/>
            <person name="Sharon I."/>
            <person name="Castelle C.J."/>
            <person name="Probst A.J."/>
            <person name="Thomas B.C."/>
            <person name="Singh A."/>
            <person name="Wilkins M.J."/>
            <person name="Karaoz U."/>
            <person name="Brodie E.L."/>
            <person name="Williams K.H."/>
            <person name="Hubbard S.S."/>
            <person name="Banfield J.F."/>
        </authorList>
    </citation>
    <scope>NUCLEOTIDE SEQUENCE [LARGE SCALE GENOMIC DNA]</scope>
</reference>
<accession>A0A1G2HUQ9</accession>
<gene>
    <name evidence="1" type="ORF">A2822_02160</name>
</gene>
<proteinExistence type="predicted"/>
<dbReference type="AlphaFoldDB" id="A0A1G2HUQ9"/>